<dbReference type="GO" id="GO:0015740">
    <property type="term" value="P:C4-dicarboxylate transport"/>
    <property type="evidence" value="ECO:0007669"/>
    <property type="project" value="TreeGrafter"/>
</dbReference>
<dbReference type="GO" id="GO:0005886">
    <property type="term" value="C:plasma membrane"/>
    <property type="evidence" value="ECO:0007669"/>
    <property type="project" value="UniProtKB-SubCell"/>
</dbReference>
<keyword evidence="6 9" id="KW-1133">Transmembrane helix</keyword>
<dbReference type="EMBL" id="QJTJ01000007">
    <property type="protein sequence ID" value="PYF06890.1"/>
    <property type="molecule type" value="Genomic_DNA"/>
</dbReference>
<evidence type="ECO:0000256" key="6">
    <source>
        <dbReference type="ARBA" id="ARBA00022989"/>
    </source>
</evidence>
<evidence type="ECO:0000256" key="8">
    <source>
        <dbReference type="ARBA" id="ARBA00038436"/>
    </source>
</evidence>
<evidence type="ECO:0000256" key="3">
    <source>
        <dbReference type="ARBA" id="ARBA00022475"/>
    </source>
</evidence>
<feature type="transmembrane region" description="Helical" evidence="9">
    <location>
        <begin position="12"/>
        <end position="33"/>
    </location>
</feature>
<keyword evidence="3" id="KW-1003">Cell membrane</keyword>
<evidence type="ECO:0000259" key="10">
    <source>
        <dbReference type="Pfam" id="PF04290"/>
    </source>
</evidence>
<dbReference type="Pfam" id="PF04290">
    <property type="entry name" value="DctQ"/>
    <property type="match status" value="1"/>
</dbReference>
<evidence type="ECO:0000256" key="4">
    <source>
        <dbReference type="ARBA" id="ARBA00022519"/>
    </source>
</evidence>
<dbReference type="InterPro" id="IPR007387">
    <property type="entry name" value="TRAP_DctQ"/>
</dbReference>
<name>A0A318TSQ7_9BACL</name>
<comment type="caution">
    <text evidence="11">The sequence shown here is derived from an EMBL/GenBank/DDBJ whole genome shotgun (WGS) entry which is preliminary data.</text>
</comment>
<gene>
    <name evidence="11" type="ORF">BJ095_107125</name>
</gene>
<comment type="subcellular location">
    <subcellularLocation>
        <location evidence="1">Cell inner membrane</location>
        <topology evidence="1">Multi-pass membrane protein</topology>
    </subcellularLocation>
</comment>
<keyword evidence="2" id="KW-0813">Transport</keyword>
<evidence type="ECO:0000256" key="5">
    <source>
        <dbReference type="ARBA" id="ARBA00022692"/>
    </source>
</evidence>
<feature type="transmembrane region" description="Helical" evidence="9">
    <location>
        <begin position="128"/>
        <end position="150"/>
    </location>
</feature>
<dbReference type="PANTHER" id="PTHR35011:SF2">
    <property type="entry name" value="2,3-DIKETO-L-GULONATE TRAP TRANSPORTER SMALL PERMEASE PROTEIN YIAM"/>
    <property type="match status" value="1"/>
</dbReference>
<evidence type="ECO:0000313" key="12">
    <source>
        <dbReference type="Proteomes" id="UP000247416"/>
    </source>
</evidence>
<dbReference type="RefSeq" id="WP_107934368.1">
    <property type="nucleotide sequence ID" value="NZ_CP085009.1"/>
</dbReference>
<evidence type="ECO:0000313" key="11">
    <source>
        <dbReference type="EMBL" id="PYF06890.1"/>
    </source>
</evidence>
<accession>A0A318TSQ7</accession>
<feature type="domain" description="Tripartite ATP-independent periplasmic transporters DctQ component" evidence="10">
    <location>
        <begin position="24"/>
        <end position="148"/>
    </location>
</feature>
<dbReference type="GO" id="GO:0022857">
    <property type="term" value="F:transmembrane transporter activity"/>
    <property type="evidence" value="ECO:0007669"/>
    <property type="project" value="TreeGrafter"/>
</dbReference>
<keyword evidence="5 9" id="KW-0812">Transmembrane</keyword>
<feature type="transmembrane region" description="Helical" evidence="9">
    <location>
        <begin position="88"/>
        <end position="108"/>
    </location>
</feature>
<evidence type="ECO:0000256" key="1">
    <source>
        <dbReference type="ARBA" id="ARBA00004429"/>
    </source>
</evidence>
<evidence type="ECO:0000256" key="2">
    <source>
        <dbReference type="ARBA" id="ARBA00022448"/>
    </source>
</evidence>
<dbReference type="Proteomes" id="UP000247416">
    <property type="component" value="Unassembled WGS sequence"/>
</dbReference>
<sequence>MYHKFVHGLNRYSQYIAMLLLVIMVFLVFLQIVMREVLNYSFSWTEEAARYMLVWVSFISSGFAYQYGAHISIEVFVNKLKPTLNRAIKIIGTVIAIIFAIILITTGGELVLENLMNKSPALHLPMGLVYLAIPIGALLQILNIIDLLVYKNIVGSNEVSK</sequence>
<evidence type="ECO:0000256" key="7">
    <source>
        <dbReference type="ARBA" id="ARBA00023136"/>
    </source>
</evidence>
<protein>
    <submittedName>
        <fullName evidence="11">TRAP-type C4-dicarboxylate transport system permease small subunit</fullName>
    </submittedName>
</protein>
<evidence type="ECO:0000256" key="9">
    <source>
        <dbReference type="SAM" id="Phobius"/>
    </source>
</evidence>
<keyword evidence="4" id="KW-0997">Cell inner membrane</keyword>
<organism evidence="11 12">
    <name type="scientific">Ureibacillus chungkukjangi</name>
    <dbReference type="NCBI Taxonomy" id="1202712"/>
    <lineage>
        <taxon>Bacteria</taxon>
        <taxon>Bacillati</taxon>
        <taxon>Bacillota</taxon>
        <taxon>Bacilli</taxon>
        <taxon>Bacillales</taxon>
        <taxon>Caryophanaceae</taxon>
        <taxon>Ureibacillus</taxon>
    </lineage>
</organism>
<comment type="similarity">
    <text evidence="8">Belongs to the TRAP transporter small permease family.</text>
</comment>
<feature type="transmembrane region" description="Helical" evidence="9">
    <location>
        <begin position="53"/>
        <end position="76"/>
    </location>
</feature>
<reference evidence="11 12" key="1">
    <citation type="submission" date="2018-06" db="EMBL/GenBank/DDBJ databases">
        <title>Genomic Encyclopedia of Archaeal and Bacterial Type Strains, Phase II (KMG-II): from individual species to whole genera.</title>
        <authorList>
            <person name="Goeker M."/>
        </authorList>
    </citation>
    <scope>NUCLEOTIDE SEQUENCE [LARGE SCALE GENOMIC DNA]</scope>
    <source>
        <strain evidence="11 12">KACC 16626</strain>
    </source>
</reference>
<dbReference type="PANTHER" id="PTHR35011">
    <property type="entry name" value="2,3-DIKETO-L-GULONATE TRAP TRANSPORTER SMALL PERMEASE PROTEIN YIAM"/>
    <property type="match status" value="1"/>
</dbReference>
<dbReference type="InterPro" id="IPR055348">
    <property type="entry name" value="DctQ"/>
</dbReference>
<dbReference type="AlphaFoldDB" id="A0A318TSQ7"/>
<proteinExistence type="inferred from homology"/>
<dbReference type="OrthoDB" id="9815614at2"/>
<keyword evidence="7 9" id="KW-0472">Membrane</keyword>
<keyword evidence="12" id="KW-1185">Reference proteome</keyword>